<accession>A0A9D2HRB4</accession>
<dbReference type="GO" id="GO:0008761">
    <property type="term" value="F:UDP-N-acetylglucosamine 2-epimerase activity"/>
    <property type="evidence" value="ECO:0007669"/>
    <property type="project" value="UniProtKB-EC"/>
</dbReference>
<dbReference type="SUPFAM" id="SSF53756">
    <property type="entry name" value="UDP-Glycosyltransferase/glycogen phosphorylase"/>
    <property type="match status" value="1"/>
</dbReference>
<evidence type="ECO:0000256" key="3">
    <source>
        <dbReference type="ARBA" id="ARBA00038858"/>
    </source>
</evidence>
<evidence type="ECO:0000313" key="6">
    <source>
        <dbReference type="EMBL" id="HJA80118.1"/>
    </source>
</evidence>
<dbReference type="NCBIfam" id="TIGR00236">
    <property type="entry name" value="wecB"/>
    <property type="match status" value="1"/>
</dbReference>
<dbReference type="Pfam" id="PF02350">
    <property type="entry name" value="Epimerase_2"/>
    <property type="match status" value="1"/>
</dbReference>
<evidence type="ECO:0000256" key="1">
    <source>
        <dbReference type="ARBA" id="ARBA00023235"/>
    </source>
</evidence>
<dbReference type="Proteomes" id="UP000823821">
    <property type="component" value="Unassembled WGS sequence"/>
</dbReference>
<evidence type="ECO:0000313" key="7">
    <source>
        <dbReference type="Proteomes" id="UP000823821"/>
    </source>
</evidence>
<comment type="similarity">
    <text evidence="2 4">Belongs to the UDP-N-acetylglucosamine 2-epimerase family.</text>
</comment>
<gene>
    <name evidence="6" type="primary">wecB</name>
    <name evidence="6" type="ORF">H9784_11230</name>
</gene>
<keyword evidence="1 4" id="KW-0413">Isomerase</keyword>
<dbReference type="InterPro" id="IPR029767">
    <property type="entry name" value="WecB-like"/>
</dbReference>
<evidence type="ECO:0000256" key="4">
    <source>
        <dbReference type="RuleBase" id="RU003513"/>
    </source>
</evidence>
<proteinExistence type="inferred from homology"/>
<evidence type="ECO:0000256" key="2">
    <source>
        <dbReference type="ARBA" id="ARBA00038209"/>
    </source>
</evidence>
<reference evidence="6" key="1">
    <citation type="journal article" date="2021" name="PeerJ">
        <title>Extensive microbial diversity within the chicken gut microbiome revealed by metagenomics and culture.</title>
        <authorList>
            <person name="Gilroy R."/>
            <person name="Ravi A."/>
            <person name="Getino M."/>
            <person name="Pursley I."/>
            <person name="Horton D.L."/>
            <person name="Alikhan N.F."/>
            <person name="Baker D."/>
            <person name="Gharbi K."/>
            <person name="Hall N."/>
            <person name="Watson M."/>
            <person name="Adriaenssens E.M."/>
            <person name="Foster-Nyarko E."/>
            <person name="Jarju S."/>
            <person name="Secka A."/>
            <person name="Antonio M."/>
            <person name="Oren A."/>
            <person name="Chaudhuri R.R."/>
            <person name="La Ragione R."/>
            <person name="Hildebrand F."/>
            <person name="Pallen M.J."/>
        </authorList>
    </citation>
    <scope>NUCLEOTIDE SEQUENCE</scope>
    <source>
        <strain evidence="6">5032</strain>
    </source>
</reference>
<feature type="domain" description="UDP-N-acetylglucosamine 2-epimerase" evidence="5">
    <location>
        <begin position="23"/>
        <end position="363"/>
    </location>
</feature>
<dbReference type="AlphaFoldDB" id="A0A9D2HRB4"/>
<dbReference type="EMBL" id="DWZD01000054">
    <property type="protein sequence ID" value="HJA80118.1"/>
    <property type="molecule type" value="Genomic_DNA"/>
</dbReference>
<reference evidence="6" key="2">
    <citation type="submission" date="2021-04" db="EMBL/GenBank/DDBJ databases">
        <authorList>
            <person name="Gilroy R."/>
        </authorList>
    </citation>
    <scope>NUCLEOTIDE SEQUENCE</scope>
    <source>
        <strain evidence="6">5032</strain>
    </source>
</reference>
<comment type="caution">
    <text evidence="6">The sequence shown here is derived from an EMBL/GenBank/DDBJ whole genome shotgun (WGS) entry which is preliminary data.</text>
</comment>
<dbReference type="PANTHER" id="PTHR43174">
    <property type="entry name" value="UDP-N-ACETYLGLUCOSAMINE 2-EPIMERASE"/>
    <property type="match status" value="1"/>
</dbReference>
<sequence>MTKIAIIVGTRPEAIKLAPLVQTLARQSALSPVVCNTGQHEQLCGETLAYFGIKAAAKLDVMRANQGLAALQGRLLRALDDFLASAAPDGVIVQGDTMSAFCGALAAFYRRLPVFHVEAGLRSRDLGEPFPEEALRQMLARIAALHFAPTEAARKALLAENIAADSIHVTGNTVIDALDSLTETALDAARQRLEQLLGGTGPLVLVTVHRRENHGPRLGRILRAVRALSGQFPACRFLLPVHPNPNVGEAVRAALSGQANVILTQPLSYPEMVYAMRHAVLALSDSGGIQEEAPSFGLPLLVLRYETERREGVERGLAKLVGADTETIIAEARAVLDSPRNRCRPPANPYGDGMASRRIATLLAKFYSM</sequence>
<dbReference type="CDD" id="cd03786">
    <property type="entry name" value="GTB_UDP-GlcNAc_2-Epimerase"/>
    <property type="match status" value="1"/>
</dbReference>
<protein>
    <recommendedName>
        <fullName evidence="3">UDP-N-acetylglucosamine 2-epimerase (non-hydrolyzing)</fullName>
        <ecNumber evidence="3">5.1.3.14</ecNumber>
    </recommendedName>
</protein>
<dbReference type="InterPro" id="IPR003331">
    <property type="entry name" value="UDP_GlcNAc_Epimerase_2_dom"/>
</dbReference>
<organism evidence="6 7">
    <name type="scientific">Candidatus Desulfovibrio intestinavium</name>
    <dbReference type="NCBI Taxonomy" id="2838534"/>
    <lineage>
        <taxon>Bacteria</taxon>
        <taxon>Pseudomonadati</taxon>
        <taxon>Thermodesulfobacteriota</taxon>
        <taxon>Desulfovibrionia</taxon>
        <taxon>Desulfovibrionales</taxon>
        <taxon>Desulfovibrionaceae</taxon>
        <taxon>Desulfovibrio</taxon>
    </lineage>
</organism>
<dbReference type="Gene3D" id="3.40.50.2000">
    <property type="entry name" value="Glycogen Phosphorylase B"/>
    <property type="match status" value="2"/>
</dbReference>
<name>A0A9D2HRB4_9BACT</name>
<dbReference type="PANTHER" id="PTHR43174:SF2">
    <property type="entry name" value="UDP-N-ACETYLGLUCOSAMINE 2-EPIMERASE"/>
    <property type="match status" value="1"/>
</dbReference>
<evidence type="ECO:0000259" key="5">
    <source>
        <dbReference type="Pfam" id="PF02350"/>
    </source>
</evidence>
<dbReference type="EC" id="5.1.3.14" evidence="3"/>